<organism evidence="3 4">
    <name type="scientific">Tripterygium wilfordii</name>
    <name type="common">Thunder God vine</name>
    <dbReference type="NCBI Taxonomy" id="458696"/>
    <lineage>
        <taxon>Eukaryota</taxon>
        <taxon>Viridiplantae</taxon>
        <taxon>Streptophyta</taxon>
        <taxon>Embryophyta</taxon>
        <taxon>Tracheophyta</taxon>
        <taxon>Spermatophyta</taxon>
        <taxon>Magnoliopsida</taxon>
        <taxon>eudicotyledons</taxon>
        <taxon>Gunneridae</taxon>
        <taxon>Pentapetalae</taxon>
        <taxon>rosids</taxon>
        <taxon>fabids</taxon>
        <taxon>Celastrales</taxon>
        <taxon>Celastraceae</taxon>
        <taxon>Tripterygium</taxon>
    </lineage>
</organism>
<dbReference type="PANTHER" id="PTHR36396">
    <property type="entry name" value="MALTASE-GLUCOAMYLASE, INTESTINAL PROTEIN"/>
    <property type="match status" value="1"/>
</dbReference>
<feature type="transmembrane region" description="Helical" evidence="2">
    <location>
        <begin position="192"/>
        <end position="214"/>
    </location>
</feature>
<dbReference type="Proteomes" id="UP000593562">
    <property type="component" value="Unassembled WGS sequence"/>
</dbReference>
<sequence length="228" mass="24408">MSEDSEAEDQQQSTETFSFSSMAEESTSLSSIAEESSSHPSKVEESSSHSMAEGSFSLSSMAEKSSEVDHPDSPPFLEVTCKSTGKIRRFAAGSKAGFAVSLINRTLDIGMSLALNIEAFRNGEEPISFGPDAVLVNFGNGWKLQTVIDSDYGGVRKAEGVLLIPKLFPTVANSGGPDQMKKGGRTGISSMYIAKILLAFILMFVLGGIFTFGLENLPRLILLINSSF</sequence>
<keyword evidence="4" id="KW-1185">Reference proteome</keyword>
<name>A0A7J7DS12_TRIWF</name>
<accession>A0A7J7DS12</accession>
<keyword evidence="2" id="KW-1133">Transmembrane helix</keyword>
<dbReference type="PANTHER" id="PTHR36396:SF1">
    <property type="entry name" value="MALTASE-GLUCOAMYLASE, INTESTINAL PROTEIN"/>
    <property type="match status" value="1"/>
</dbReference>
<proteinExistence type="predicted"/>
<evidence type="ECO:0000313" key="3">
    <source>
        <dbReference type="EMBL" id="KAF5749150.1"/>
    </source>
</evidence>
<evidence type="ECO:0000256" key="2">
    <source>
        <dbReference type="SAM" id="Phobius"/>
    </source>
</evidence>
<dbReference type="OrthoDB" id="1932454at2759"/>
<keyword evidence="2" id="KW-0812">Transmembrane</keyword>
<keyword evidence="2" id="KW-0472">Membrane</keyword>
<protein>
    <submittedName>
        <fullName evidence="3">Uncharacterized protein</fullName>
    </submittedName>
</protein>
<dbReference type="EMBL" id="JAAARO010000004">
    <property type="protein sequence ID" value="KAF5749150.1"/>
    <property type="molecule type" value="Genomic_DNA"/>
</dbReference>
<reference evidence="3 4" key="1">
    <citation type="journal article" date="2020" name="Nat. Commun.">
        <title>Genome of Tripterygium wilfordii and identification of cytochrome P450 involved in triptolide biosynthesis.</title>
        <authorList>
            <person name="Tu L."/>
            <person name="Su P."/>
            <person name="Zhang Z."/>
            <person name="Gao L."/>
            <person name="Wang J."/>
            <person name="Hu T."/>
            <person name="Zhou J."/>
            <person name="Zhang Y."/>
            <person name="Zhao Y."/>
            <person name="Liu Y."/>
            <person name="Song Y."/>
            <person name="Tong Y."/>
            <person name="Lu Y."/>
            <person name="Yang J."/>
            <person name="Xu C."/>
            <person name="Jia M."/>
            <person name="Peters R.J."/>
            <person name="Huang L."/>
            <person name="Gao W."/>
        </authorList>
    </citation>
    <scope>NUCLEOTIDE SEQUENCE [LARGE SCALE GENOMIC DNA]</scope>
    <source>
        <strain evidence="4">cv. XIE 37</strain>
        <tissue evidence="3">Leaf</tissue>
    </source>
</reference>
<feature type="region of interest" description="Disordered" evidence="1">
    <location>
        <begin position="1"/>
        <end position="77"/>
    </location>
</feature>
<comment type="caution">
    <text evidence="3">The sequence shown here is derived from an EMBL/GenBank/DDBJ whole genome shotgun (WGS) entry which is preliminary data.</text>
</comment>
<dbReference type="InParanoid" id="A0A7J7DS12"/>
<evidence type="ECO:0000313" key="4">
    <source>
        <dbReference type="Proteomes" id="UP000593562"/>
    </source>
</evidence>
<evidence type="ECO:0000256" key="1">
    <source>
        <dbReference type="SAM" id="MobiDB-lite"/>
    </source>
</evidence>
<gene>
    <name evidence="3" type="ORF">HS088_TW04G01113</name>
</gene>
<dbReference type="FunCoup" id="A0A7J7DS12">
    <property type="interactions" value="1691"/>
</dbReference>
<dbReference type="AlphaFoldDB" id="A0A7J7DS12"/>
<feature type="compositionally biased region" description="Low complexity" evidence="1">
    <location>
        <begin position="10"/>
        <end position="40"/>
    </location>
</feature>